<dbReference type="SUPFAM" id="SSF52540">
    <property type="entry name" value="P-loop containing nucleoside triphosphate hydrolases"/>
    <property type="match status" value="1"/>
</dbReference>
<evidence type="ECO:0000256" key="1">
    <source>
        <dbReference type="ARBA" id="ARBA00022448"/>
    </source>
</evidence>
<dbReference type="InterPro" id="IPR003439">
    <property type="entry name" value="ABC_transporter-like_ATP-bd"/>
</dbReference>
<dbReference type="InterPro" id="IPR027417">
    <property type="entry name" value="P-loop_NTPase"/>
</dbReference>
<sequence length="256" mass="29217">MNNTLVAQNIEKYYSGKEKVLHQVSITIRSGESVGLIGESGCGKSTLARCLLLTQNIDSGSIVYQGTPVRATDRSSFKKYKGSIQAVFQNPTAALNPRIHLLNSLMEPLDHLNRRGWFYIKKNQHQRKEVAAQLLELVGLGPDLMNRYPHELSGGQKQRLCIARAISVEPNLIIMDEPTSNLDALIQSEILDLLRALQKRLDFSYLFISHDLPVVQQMCDRILVMRKGQIVDEYMKEELFDTMRHPYTQQLAKWYD</sequence>
<dbReference type="InterPro" id="IPR050319">
    <property type="entry name" value="ABC_transp_ATP-bind"/>
</dbReference>
<dbReference type="EMBL" id="JTHP01000013">
    <property type="protein sequence ID" value="KJD45922.1"/>
    <property type="molecule type" value="Genomic_DNA"/>
</dbReference>
<dbReference type="AlphaFoldDB" id="A0A0D7X7E0"/>
<reference evidence="5 6" key="1">
    <citation type="submission" date="2014-11" db="EMBL/GenBank/DDBJ databases">
        <title>Draft Genome Sequences of Paenibacillus polymyxa NRRL B-30509 and Paenibacillus terrae NRRL B-30644, Strains from a Poultry Environment that Produce Tridecaptin A and Paenicidins.</title>
        <authorList>
            <person name="van Belkum M.J."/>
            <person name="Lohans C.T."/>
            <person name="Vederas J.C."/>
        </authorList>
    </citation>
    <scope>NUCLEOTIDE SEQUENCE [LARGE SCALE GENOMIC DNA]</scope>
    <source>
        <strain evidence="5 6">NRRL B-30644</strain>
    </source>
</reference>
<dbReference type="GO" id="GO:0055085">
    <property type="term" value="P:transmembrane transport"/>
    <property type="evidence" value="ECO:0007669"/>
    <property type="project" value="UniProtKB-ARBA"/>
</dbReference>
<keyword evidence="2" id="KW-0547">Nucleotide-binding</keyword>
<dbReference type="PANTHER" id="PTHR43776:SF8">
    <property type="entry name" value="ABC TRANSPORTER, ATP-BINDING PROTEIN"/>
    <property type="match status" value="1"/>
</dbReference>
<feature type="domain" description="ABC transporter" evidence="4">
    <location>
        <begin position="5"/>
        <end position="252"/>
    </location>
</feature>
<dbReference type="Proteomes" id="UP000032534">
    <property type="component" value="Unassembled WGS sequence"/>
</dbReference>
<dbReference type="PROSITE" id="PS50893">
    <property type="entry name" value="ABC_TRANSPORTER_2"/>
    <property type="match status" value="1"/>
</dbReference>
<dbReference type="OrthoDB" id="9802264at2"/>
<dbReference type="SMART" id="SM00382">
    <property type="entry name" value="AAA"/>
    <property type="match status" value="1"/>
</dbReference>
<evidence type="ECO:0000259" key="4">
    <source>
        <dbReference type="PROSITE" id="PS50893"/>
    </source>
</evidence>
<accession>A0A0D7X7E0</accession>
<evidence type="ECO:0000313" key="5">
    <source>
        <dbReference type="EMBL" id="KJD45922.1"/>
    </source>
</evidence>
<dbReference type="CDD" id="cd03257">
    <property type="entry name" value="ABC_NikE_OppD_transporters"/>
    <property type="match status" value="1"/>
</dbReference>
<comment type="caution">
    <text evidence="5">The sequence shown here is derived from an EMBL/GenBank/DDBJ whole genome shotgun (WGS) entry which is preliminary data.</text>
</comment>
<dbReference type="Gene3D" id="3.40.50.300">
    <property type="entry name" value="P-loop containing nucleotide triphosphate hydrolases"/>
    <property type="match status" value="1"/>
</dbReference>
<dbReference type="RefSeq" id="WP_044645803.1">
    <property type="nucleotide sequence ID" value="NZ_JTHP01000013.1"/>
</dbReference>
<evidence type="ECO:0000313" key="6">
    <source>
        <dbReference type="Proteomes" id="UP000032534"/>
    </source>
</evidence>
<gene>
    <name evidence="5" type="ORF">QD47_08925</name>
</gene>
<dbReference type="PATRIC" id="fig|159743.3.peg.1963"/>
<dbReference type="GO" id="GO:0016887">
    <property type="term" value="F:ATP hydrolysis activity"/>
    <property type="evidence" value="ECO:0007669"/>
    <property type="project" value="InterPro"/>
</dbReference>
<dbReference type="PROSITE" id="PS00211">
    <property type="entry name" value="ABC_TRANSPORTER_1"/>
    <property type="match status" value="1"/>
</dbReference>
<protein>
    <submittedName>
        <fullName evidence="5">Peptide ABC transporter ATPase</fullName>
    </submittedName>
</protein>
<keyword evidence="6" id="KW-1185">Reference proteome</keyword>
<dbReference type="PANTHER" id="PTHR43776">
    <property type="entry name" value="TRANSPORT ATP-BINDING PROTEIN"/>
    <property type="match status" value="1"/>
</dbReference>
<dbReference type="InterPro" id="IPR017871">
    <property type="entry name" value="ABC_transporter-like_CS"/>
</dbReference>
<name>A0A0D7X7E0_9BACL</name>
<keyword evidence="1" id="KW-0813">Transport</keyword>
<evidence type="ECO:0000256" key="3">
    <source>
        <dbReference type="ARBA" id="ARBA00022840"/>
    </source>
</evidence>
<keyword evidence="3" id="KW-0067">ATP-binding</keyword>
<dbReference type="InterPro" id="IPR003593">
    <property type="entry name" value="AAA+_ATPase"/>
</dbReference>
<dbReference type="Pfam" id="PF00005">
    <property type="entry name" value="ABC_tran"/>
    <property type="match status" value="1"/>
</dbReference>
<evidence type="ECO:0000256" key="2">
    <source>
        <dbReference type="ARBA" id="ARBA00022741"/>
    </source>
</evidence>
<organism evidence="5 6">
    <name type="scientific">Paenibacillus terrae</name>
    <dbReference type="NCBI Taxonomy" id="159743"/>
    <lineage>
        <taxon>Bacteria</taxon>
        <taxon>Bacillati</taxon>
        <taxon>Bacillota</taxon>
        <taxon>Bacilli</taxon>
        <taxon>Bacillales</taxon>
        <taxon>Paenibacillaceae</taxon>
        <taxon>Paenibacillus</taxon>
    </lineage>
</organism>
<proteinExistence type="predicted"/>
<dbReference type="GO" id="GO:0005524">
    <property type="term" value="F:ATP binding"/>
    <property type="evidence" value="ECO:0007669"/>
    <property type="project" value="UniProtKB-KW"/>
</dbReference>